<name>A0A6B0YN43_9CHLR</name>
<reference evidence="1" key="1">
    <citation type="submission" date="2019-09" db="EMBL/GenBank/DDBJ databases">
        <title>Characterisation of the sponge microbiome using genome-centric metagenomics.</title>
        <authorList>
            <person name="Engelberts J.P."/>
            <person name="Robbins S.J."/>
            <person name="De Goeij J.M."/>
            <person name="Aranda M."/>
            <person name="Bell S.C."/>
            <person name="Webster N.S."/>
        </authorList>
    </citation>
    <scope>NUCLEOTIDE SEQUENCE</scope>
    <source>
        <strain evidence="1">SB0664_bin_27</strain>
    </source>
</reference>
<keyword evidence="1" id="KW-0560">Oxidoreductase</keyword>
<sequence length="358" mass="40251">MFLRFHPGCCCRPCSSWSAFSHSILSATACVTLPIPIRTSSNLSPLPVCRTESPSRIFSQRKNRTVNPFVDSSDIKDDGKALRQQADRDGYLFLRNFVDKEAILQARRDIITVLREVGWIDAGHDPYGTETSHPPHVSGEPEFSPVYDMVQGLESFHTLAHDRALLSVISHLLGSDVLLQPSNIARFIFPTNLEQTTPAHQDFVHIQGTPDVWTAWLPLGDCPHSMGGLSVLSGSHKHGILPVSRSLGAGGLRAHFEKIGGEWVSSPFENGDILFFHSHTVHKGLPNLSGDRIRLSVDYRYQRASDPVMDLVLTPHQGRLSWEEIYKDWKSKEFQYHWEKYELIPVEKVPVQPVEEMG</sequence>
<protein>
    <submittedName>
        <fullName evidence="1">Phytanoyl-CoA dioxygenase family protein</fullName>
    </submittedName>
</protein>
<accession>A0A6B0YN43</accession>
<organism evidence="1">
    <name type="scientific">Caldilineaceae bacterium SB0664_bin_27</name>
    <dbReference type="NCBI Taxonomy" id="2605260"/>
    <lineage>
        <taxon>Bacteria</taxon>
        <taxon>Bacillati</taxon>
        <taxon>Chloroflexota</taxon>
        <taxon>Caldilineae</taxon>
        <taxon>Caldilineales</taxon>
        <taxon>Caldilineaceae</taxon>
    </lineage>
</organism>
<comment type="caution">
    <text evidence="1">The sequence shown here is derived from an EMBL/GenBank/DDBJ whole genome shotgun (WGS) entry which is preliminary data.</text>
</comment>
<dbReference type="Pfam" id="PF05721">
    <property type="entry name" value="PhyH"/>
    <property type="match status" value="1"/>
</dbReference>
<dbReference type="Gene3D" id="2.60.120.620">
    <property type="entry name" value="q2cbj1_9rhob like domain"/>
    <property type="match status" value="1"/>
</dbReference>
<evidence type="ECO:0000313" key="1">
    <source>
        <dbReference type="EMBL" id="MXY92446.1"/>
    </source>
</evidence>
<dbReference type="PANTHER" id="PTHR40128">
    <property type="entry name" value="EXPRESSED PROTEIN"/>
    <property type="match status" value="1"/>
</dbReference>
<keyword evidence="1" id="KW-0223">Dioxygenase</keyword>
<proteinExistence type="predicted"/>
<dbReference type="EMBL" id="VXRG01000034">
    <property type="protein sequence ID" value="MXY92446.1"/>
    <property type="molecule type" value="Genomic_DNA"/>
</dbReference>
<dbReference type="SUPFAM" id="SSF51197">
    <property type="entry name" value="Clavaminate synthase-like"/>
    <property type="match status" value="1"/>
</dbReference>
<dbReference type="PROSITE" id="PS51257">
    <property type="entry name" value="PROKAR_LIPOPROTEIN"/>
    <property type="match status" value="1"/>
</dbReference>
<dbReference type="AlphaFoldDB" id="A0A6B0YN43"/>
<dbReference type="GO" id="GO:0016706">
    <property type="term" value="F:2-oxoglutarate-dependent dioxygenase activity"/>
    <property type="evidence" value="ECO:0007669"/>
    <property type="project" value="UniProtKB-ARBA"/>
</dbReference>
<dbReference type="InterPro" id="IPR008775">
    <property type="entry name" value="Phytyl_CoA_dOase-like"/>
</dbReference>
<dbReference type="PANTHER" id="PTHR40128:SF1">
    <property type="entry name" value="PHYTANOYL-COA HYDROXYLASE"/>
    <property type="match status" value="1"/>
</dbReference>
<gene>
    <name evidence="1" type="ORF">F4Y42_03255</name>
</gene>